<evidence type="ECO:0000313" key="2">
    <source>
        <dbReference type="Proteomes" id="UP000015104"/>
    </source>
</evidence>
<proteinExistence type="predicted"/>
<sequence length="211" mass="23954">MKKCDFENCCCDNVYEVKEAEKLFGHILERNFLLVCDGCQRGYHDWATFQKHFVDGLNKSKIHKEKMYKVFDWASKLVVQHASVVFWKHLKERAMLWTVASTWKRTTLFSEGAGEETALIAAIGAGDGFIKKFDAGRNDLLISLVPYGKDITVAVIYCHCTKKLSGEDGGPDARGTIYEPVDAMILAGDLNIQNAYYRRGEKTKQTMQLCH</sequence>
<reference evidence="1" key="2">
    <citation type="submission" date="2015-06" db="UniProtKB">
        <authorList>
            <consortium name="EnsemblMetazoa"/>
        </authorList>
    </citation>
    <scope>IDENTIFICATION</scope>
</reference>
<dbReference type="AlphaFoldDB" id="T1KYX2"/>
<accession>T1KYX2</accession>
<dbReference type="EMBL" id="CAEY01000719">
    <property type="status" value="NOT_ANNOTATED_CDS"/>
    <property type="molecule type" value="Genomic_DNA"/>
</dbReference>
<dbReference type="EnsemblMetazoa" id="tetur27g02240.1">
    <property type="protein sequence ID" value="tetur27g02240.1"/>
    <property type="gene ID" value="tetur27g02240"/>
</dbReference>
<organism evidence="1 2">
    <name type="scientific">Tetranychus urticae</name>
    <name type="common">Two-spotted spider mite</name>
    <dbReference type="NCBI Taxonomy" id="32264"/>
    <lineage>
        <taxon>Eukaryota</taxon>
        <taxon>Metazoa</taxon>
        <taxon>Ecdysozoa</taxon>
        <taxon>Arthropoda</taxon>
        <taxon>Chelicerata</taxon>
        <taxon>Arachnida</taxon>
        <taxon>Acari</taxon>
        <taxon>Acariformes</taxon>
        <taxon>Trombidiformes</taxon>
        <taxon>Prostigmata</taxon>
        <taxon>Eleutherengona</taxon>
        <taxon>Raphignathae</taxon>
        <taxon>Tetranychoidea</taxon>
        <taxon>Tetranychidae</taxon>
        <taxon>Tetranychus</taxon>
    </lineage>
</organism>
<name>T1KYX2_TETUR</name>
<evidence type="ECO:0000313" key="1">
    <source>
        <dbReference type="EnsemblMetazoa" id="tetur27g02240.1"/>
    </source>
</evidence>
<keyword evidence="2" id="KW-1185">Reference proteome</keyword>
<dbReference type="HOGENOM" id="CLU_1306298_0_0_1"/>
<dbReference type="Proteomes" id="UP000015104">
    <property type="component" value="Unassembled WGS sequence"/>
</dbReference>
<reference evidence="2" key="1">
    <citation type="submission" date="2011-08" db="EMBL/GenBank/DDBJ databases">
        <authorList>
            <person name="Rombauts S."/>
        </authorList>
    </citation>
    <scope>NUCLEOTIDE SEQUENCE</scope>
    <source>
        <strain evidence="2">London</strain>
    </source>
</reference>
<protein>
    <submittedName>
        <fullName evidence="1">Uncharacterized protein</fullName>
    </submittedName>
</protein>